<evidence type="ECO:0000256" key="1">
    <source>
        <dbReference type="SAM" id="Phobius"/>
    </source>
</evidence>
<keyword evidence="3" id="KW-1185">Reference proteome</keyword>
<keyword evidence="1" id="KW-0812">Transmembrane</keyword>
<dbReference type="RefSeq" id="WP_143380505.1">
    <property type="nucleotide sequence ID" value="NZ_CP041637.1"/>
</dbReference>
<protein>
    <submittedName>
        <fullName evidence="2">Uncharacterized protein</fullName>
    </submittedName>
</protein>
<evidence type="ECO:0000313" key="3">
    <source>
        <dbReference type="Proteomes" id="UP000319209"/>
    </source>
</evidence>
<sequence length="62" mass="7342">MNKTFKFFQYAYLIFAVVFFYDVVSNYMATGTLSYGSLLLGAAAVFMFFFRQRFNKKFDNKD</sequence>
<dbReference type="EMBL" id="CP041637">
    <property type="protein sequence ID" value="QDO93603.1"/>
    <property type="molecule type" value="Genomic_DNA"/>
</dbReference>
<accession>A0A516GQ40</accession>
<name>A0A516GQ40_9FLAO</name>
<keyword evidence="1" id="KW-0472">Membrane</keyword>
<dbReference type="Proteomes" id="UP000319209">
    <property type="component" value="Chromosome"/>
</dbReference>
<gene>
    <name evidence="2" type="ORF">FNB79_06295</name>
</gene>
<proteinExistence type="predicted"/>
<feature type="transmembrane region" description="Helical" evidence="1">
    <location>
        <begin position="7"/>
        <end position="27"/>
    </location>
</feature>
<dbReference type="KEGG" id="fop:FNB79_06295"/>
<organism evidence="2 3">
    <name type="scientific">Formosa sediminum</name>
    <dbReference type="NCBI Taxonomy" id="2594004"/>
    <lineage>
        <taxon>Bacteria</taxon>
        <taxon>Pseudomonadati</taxon>
        <taxon>Bacteroidota</taxon>
        <taxon>Flavobacteriia</taxon>
        <taxon>Flavobacteriales</taxon>
        <taxon>Flavobacteriaceae</taxon>
        <taxon>Formosa</taxon>
    </lineage>
</organism>
<evidence type="ECO:0000313" key="2">
    <source>
        <dbReference type="EMBL" id="QDO93603.1"/>
    </source>
</evidence>
<keyword evidence="1" id="KW-1133">Transmembrane helix</keyword>
<feature type="transmembrane region" description="Helical" evidence="1">
    <location>
        <begin position="33"/>
        <end position="50"/>
    </location>
</feature>
<dbReference type="AlphaFoldDB" id="A0A516GQ40"/>
<reference evidence="2 3" key="1">
    <citation type="submission" date="2019-07" db="EMBL/GenBank/DDBJ databases">
        <title>Genome sequencing for Formosa sp. PS13.</title>
        <authorList>
            <person name="Park S.-J."/>
        </authorList>
    </citation>
    <scope>NUCLEOTIDE SEQUENCE [LARGE SCALE GENOMIC DNA]</scope>
    <source>
        <strain evidence="2 3">PS13</strain>
    </source>
</reference>